<dbReference type="EMBL" id="AJAK01000004">
    <property type="protein sequence ID" value="EOH82755.1"/>
    <property type="molecule type" value="Genomic_DNA"/>
</dbReference>
<keyword evidence="8" id="KW-0479">Metal-binding</keyword>
<dbReference type="GO" id="GO:0045892">
    <property type="term" value="P:negative regulation of DNA-templated transcription"/>
    <property type="evidence" value="ECO:0007669"/>
    <property type="project" value="UniProtKB-UniRule"/>
</dbReference>
<feature type="zinc finger region" evidence="8">
    <location>
        <begin position="10"/>
        <end position="41"/>
    </location>
</feature>
<dbReference type="InterPro" id="IPR055173">
    <property type="entry name" value="NrdR-like_N"/>
</dbReference>
<keyword evidence="3 8" id="KW-0862">Zinc</keyword>
<dbReference type="PROSITE" id="PS51161">
    <property type="entry name" value="ATP_CONE"/>
    <property type="match status" value="1"/>
</dbReference>
<dbReference type="Proteomes" id="UP000014148">
    <property type="component" value="Unassembled WGS sequence"/>
</dbReference>
<dbReference type="STRING" id="71451.RV07_GL004191"/>
<evidence type="ECO:0000256" key="6">
    <source>
        <dbReference type="ARBA" id="ARBA00023125"/>
    </source>
</evidence>
<dbReference type="Proteomes" id="UP000013783">
    <property type="component" value="Unassembled WGS sequence"/>
</dbReference>
<dbReference type="PATRIC" id="fig|1158601.3.peg.131"/>
<evidence type="ECO:0000313" key="13">
    <source>
        <dbReference type="Proteomes" id="UP000014148"/>
    </source>
</evidence>
<reference evidence="11 13" key="2">
    <citation type="submission" date="2013-03" db="EMBL/GenBank/DDBJ databases">
        <title>The Genome Sequence of Enterococcus malodoratus ATCC_43197 (PacBio/Illumina hybrid assembly).</title>
        <authorList>
            <consortium name="The Broad Institute Genomics Platform"/>
            <consortium name="The Broad Institute Genome Sequencing Center for Infectious Disease"/>
            <person name="Earl A."/>
            <person name="Russ C."/>
            <person name="Gilmore M."/>
            <person name="Surin D."/>
            <person name="Walker B."/>
            <person name="Young S."/>
            <person name="Zeng Q."/>
            <person name="Gargeya S."/>
            <person name="Fitzgerald M."/>
            <person name="Haas B."/>
            <person name="Abouelleil A."/>
            <person name="Allen A.W."/>
            <person name="Alvarado L."/>
            <person name="Arachchi H.M."/>
            <person name="Berlin A.M."/>
            <person name="Chapman S.B."/>
            <person name="Gainer-Dewar J."/>
            <person name="Goldberg J."/>
            <person name="Griggs A."/>
            <person name="Gujja S."/>
            <person name="Hansen M."/>
            <person name="Howarth C."/>
            <person name="Imamovic A."/>
            <person name="Ireland A."/>
            <person name="Larimer J."/>
            <person name="McCowan C."/>
            <person name="Murphy C."/>
            <person name="Pearson M."/>
            <person name="Poon T.W."/>
            <person name="Priest M."/>
            <person name="Roberts A."/>
            <person name="Saif S."/>
            <person name="Shea T."/>
            <person name="Sisk P."/>
            <person name="Sykes S."/>
            <person name="Wortman J."/>
            <person name="Nusbaum C."/>
            <person name="Birren B."/>
        </authorList>
    </citation>
    <scope>NUCLEOTIDE SEQUENCE [LARGE SCALE GENOMIC DNA]</scope>
    <source>
        <strain evidence="11 13">ATCC 43197</strain>
    </source>
</reference>
<keyword evidence="7 8" id="KW-0804">Transcription</keyword>
<evidence type="ECO:0000313" key="11">
    <source>
        <dbReference type="EMBL" id="EOT70571.1"/>
    </source>
</evidence>
<keyword evidence="2 8" id="KW-0547">Nucleotide-binding</keyword>
<evidence type="ECO:0000256" key="5">
    <source>
        <dbReference type="ARBA" id="ARBA00023015"/>
    </source>
</evidence>
<evidence type="ECO:0000313" key="12">
    <source>
        <dbReference type="Proteomes" id="UP000013783"/>
    </source>
</evidence>
<dbReference type="GO" id="GO:0003677">
    <property type="term" value="F:DNA binding"/>
    <property type="evidence" value="ECO:0007669"/>
    <property type="project" value="UniProtKB-KW"/>
</dbReference>
<protein>
    <recommendedName>
        <fullName evidence="8">Transcriptional repressor NrdR</fullName>
    </recommendedName>
</protein>
<dbReference type="PANTHER" id="PTHR30455:SF2">
    <property type="entry name" value="TRANSCRIPTIONAL REPRESSOR NRDR"/>
    <property type="match status" value="1"/>
</dbReference>
<comment type="function">
    <text evidence="8">Negatively regulates transcription of bacterial ribonucleotide reductase nrd genes and operons by binding to NrdR-boxes.</text>
</comment>
<accession>R2RGB9</accession>
<gene>
    <name evidence="8" type="primary">nrdR</name>
    <name evidence="11" type="ORF">I585_00082</name>
    <name evidence="10" type="ORF">UAI_00150</name>
</gene>
<dbReference type="Pfam" id="PF22811">
    <property type="entry name" value="Zn_ribbon_NrdR"/>
    <property type="match status" value="1"/>
</dbReference>
<dbReference type="eggNOG" id="COG1327">
    <property type="taxonomic scope" value="Bacteria"/>
</dbReference>
<keyword evidence="8" id="KW-0863">Zinc-finger</keyword>
<dbReference type="GO" id="GO:0008270">
    <property type="term" value="F:zinc ion binding"/>
    <property type="evidence" value="ECO:0007669"/>
    <property type="project" value="UniProtKB-UniRule"/>
</dbReference>
<evidence type="ECO:0000256" key="7">
    <source>
        <dbReference type="ARBA" id="ARBA00023163"/>
    </source>
</evidence>
<dbReference type="NCBIfam" id="TIGR00244">
    <property type="entry name" value="transcriptional regulator NrdR"/>
    <property type="match status" value="1"/>
</dbReference>
<comment type="caution">
    <text evidence="10">The sequence shown here is derived from an EMBL/GenBank/DDBJ whole genome shotgun (WGS) entry which is preliminary data.</text>
</comment>
<dbReference type="EMBL" id="ASWA01000001">
    <property type="protein sequence ID" value="EOT70571.1"/>
    <property type="molecule type" value="Genomic_DNA"/>
</dbReference>
<name>R2RGB9_9ENTE</name>
<keyword evidence="13" id="KW-1185">Reference proteome</keyword>
<feature type="domain" description="ATP-cone" evidence="9">
    <location>
        <begin position="56"/>
        <end position="146"/>
    </location>
</feature>
<dbReference type="Pfam" id="PF03477">
    <property type="entry name" value="ATP-cone"/>
    <property type="match status" value="1"/>
</dbReference>
<dbReference type="InterPro" id="IPR003796">
    <property type="entry name" value="RNR_NrdR-like"/>
</dbReference>
<dbReference type="AlphaFoldDB" id="R2RGB9"/>
<dbReference type="GO" id="GO:0005524">
    <property type="term" value="F:ATP binding"/>
    <property type="evidence" value="ECO:0007669"/>
    <property type="project" value="UniProtKB-UniRule"/>
</dbReference>
<keyword evidence="1 8" id="KW-0678">Repressor</keyword>
<evidence type="ECO:0000256" key="2">
    <source>
        <dbReference type="ARBA" id="ARBA00022741"/>
    </source>
</evidence>
<dbReference type="PANTHER" id="PTHR30455">
    <property type="entry name" value="TRANSCRIPTIONAL REPRESSOR NRDR"/>
    <property type="match status" value="1"/>
</dbReference>
<dbReference type="InterPro" id="IPR005144">
    <property type="entry name" value="ATP-cone_dom"/>
</dbReference>
<reference evidence="10 12" key="1">
    <citation type="submission" date="2013-02" db="EMBL/GenBank/DDBJ databases">
        <title>The Genome Sequence of Enterococcus malodoratus ATCC_43197.</title>
        <authorList>
            <consortium name="The Broad Institute Genome Sequencing Platform"/>
            <consortium name="The Broad Institute Genome Sequencing Center for Infectious Disease"/>
            <person name="Earl A.M."/>
            <person name="Gilmore M.S."/>
            <person name="Lebreton F."/>
            <person name="Walker B."/>
            <person name="Young S.K."/>
            <person name="Zeng Q."/>
            <person name="Gargeya S."/>
            <person name="Fitzgerald M."/>
            <person name="Haas B."/>
            <person name="Abouelleil A."/>
            <person name="Alvarado L."/>
            <person name="Arachchi H.M."/>
            <person name="Berlin A.M."/>
            <person name="Chapman S.B."/>
            <person name="Dewar J."/>
            <person name="Goldberg J."/>
            <person name="Griggs A."/>
            <person name="Gujja S."/>
            <person name="Hansen M."/>
            <person name="Howarth C."/>
            <person name="Imamovic A."/>
            <person name="Larimer J."/>
            <person name="McCowan C."/>
            <person name="Murphy C."/>
            <person name="Neiman D."/>
            <person name="Pearson M."/>
            <person name="Priest M."/>
            <person name="Roberts A."/>
            <person name="Saif S."/>
            <person name="Shea T."/>
            <person name="Sisk P."/>
            <person name="Sykes S."/>
            <person name="Wortman J."/>
            <person name="Nusbaum C."/>
            <person name="Birren B."/>
        </authorList>
    </citation>
    <scope>NUCLEOTIDE SEQUENCE [LARGE SCALE GENOMIC DNA]</scope>
    <source>
        <strain evidence="10 12">ATCC 43197</strain>
    </source>
</reference>
<comment type="similarity">
    <text evidence="8">Belongs to the NrdR family.</text>
</comment>
<evidence type="ECO:0000259" key="9">
    <source>
        <dbReference type="PROSITE" id="PS51161"/>
    </source>
</evidence>
<keyword evidence="5 8" id="KW-0805">Transcription regulation</keyword>
<dbReference type="HAMAP" id="MF_00440">
    <property type="entry name" value="NrdR"/>
    <property type="match status" value="1"/>
</dbReference>
<evidence type="ECO:0000313" key="10">
    <source>
        <dbReference type="EMBL" id="EOH82755.1"/>
    </source>
</evidence>
<proteinExistence type="inferred from homology"/>
<comment type="cofactor">
    <cofactor evidence="8">
        <name>Zn(2+)</name>
        <dbReference type="ChEBI" id="CHEBI:29105"/>
    </cofactor>
    <text evidence="8">Binds 1 zinc ion.</text>
</comment>
<evidence type="ECO:0000256" key="8">
    <source>
        <dbReference type="HAMAP-Rule" id="MF_00440"/>
    </source>
</evidence>
<evidence type="ECO:0000256" key="1">
    <source>
        <dbReference type="ARBA" id="ARBA00022491"/>
    </source>
</evidence>
<keyword evidence="4 8" id="KW-0067">ATP-binding</keyword>
<evidence type="ECO:0000256" key="4">
    <source>
        <dbReference type="ARBA" id="ARBA00022840"/>
    </source>
</evidence>
<evidence type="ECO:0000256" key="3">
    <source>
        <dbReference type="ARBA" id="ARBA00022833"/>
    </source>
</evidence>
<sequence>MKVWGEIMRCPRCNHNNSRVIDSRQTDDGRAIRRRRECESCGFRFTTFERIEAAPLLVVKRNGDREEFSRDKILRGLIRSAEKRPVAMEQMEQIVDHVENRVRSMGENEVPTSQVGEFVMEDLMEVDEIAYIRFASVYRQFKDMSVFLKELQEIVDKAKSADEE</sequence>
<keyword evidence="6 8" id="KW-0238">DNA-binding</keyword>
<organism evidence="10 12">
    <name type="scientific">Enterococcus malodoratus ATCC 43197</name>
    <dbReference type="NCBI Taxonomy" id="1158601"/>
    <lineage>
        <taxon>Bacteria</taxon>
        <taxon>Bacillati</taxon>
        <taxon>Bacillota</taxon>
        <taxon>Bacilli</taxon>
        <taxon>Lactobacillales</taxon>
        <taxon>Enterococcaceae</taxon>
        <taxon>Enterococcus</taxon>
    </lineage>
</organism>